<evidence type="ECO:0000313" key="4">
    <source>
        <dbReference type="Proteomes" id="UP000005629"/>
    </source>
</evidence>
<protein>
    <submittedName>
        <fullName evidence="3">Hexosyltransferase / glycosyltransferase</fullName>
    </submittedName>
</protein>
<reference evidence="3 4" key="1">
    <citation type="journal article" date="2011" name="J. Bacteriol.">
        <title>Complete genome sequence of Haloarcula hispanica, a model haloarchaeon for studying genetics, metabolism, and virus-host interaction.</title>
        <authorList>
            <person name="Liu H."/>
            <person name="Wu Z."/>
            <person name="Li M."/>
            <person name="Zhang F."/>
            <person name="Zheng H."/>
            <person name="Han J."/>
            <person name="Liu J."/>
            <person name="Zhou J."/>
            <person name="Wang S."/>
            <person name="Xiang H."/>
        </authorList>
    </citation>
    <scope>NUCLEOTIDE SEQUENCE [LARGE SCALE GENOMIC DNA]</scope>
    <source>
        <strain evidence="4">ATCC 33960 / DSM 4426 / JCM 8911 / NBRC 102182 / NCIMB 2187 / VKM B-1755</strain>
    </source>
</reference>
<dbReference type="Pfam" id="PF13439">
    <property type="entry name" value="Glyco_transf_4"/>
    <property type="match status" value="1"/>
</dbReference>
<evidence type="ECO:0000313" key="3">
    <source>
        <dbReference type="EMBL" id="AEM57715.1"/>
    </source>
</evidence>
<keyword evidence="3" id="KW-0808">Transferase</keyword>
<dbReference type="Gene3D" id="3.40.50.2000">
    <property type="entry name" value="Glycogen Phosphorylase B"/>
    <property type="match status" value="2"/>
</dbReference>
<evidence type="ECO:0000259" key="1">
    <source>
        <dbReference type="Pfam" id="PF00534"/>
    </source>
</evidence>
<dbReference type="Pfam" id="PF00534">
    <property type="entry name" value="Glycos_transf_1"/>
    <property type="match status" value="1"/>
</dbReference>
<proteinExistence type="predicted"/>
<organism evidence="3 4">
    <name type="scientific">Haloarcula hispanica (strain ATCC 33960 / DSM 4426 / JCM 8911 / NBRC 102182 / NCIMB 2187 / VKM B-1755)</name>
    <dbReference type="NCBI Taxonomy" id="634497"/>
    <lineage>
        <taxon>Archaea</taxon>
        <taxon>Methanobacteriati</taxon>
        <taxon>Methanobacteriota</taxon>
        <taxon>Stenosarchaea group</taxon>
        <taxon>Halobacteria</taxon>
        <taxon>Halobacteriales</taxon>
        <taxon>Haloarculaceae</taxon>
        <taxon>Haloarcula</taxon>
    </lineage>
</organism>
<dbReference type="SUPFAM" id="SSF53756">
    <property type="entry name" value="UDP-Glycosyltransferase/glycogen phosphorylase"/>
    <property type="match status" value="1"/>
</dbReference>
<dbReference type="PANTHER" id="PTHR12526">
    <property type="entry name" value="GLYCOSYLTRANSFERASE"/>
    <property type="match status" value="1"/>
</dbReference>
<dbReference type="eggNOG" id="arCOG01403">
    <property type="taxonomic scope" value="Archaea"/>
</dbReference>
<dbReference type="RefSeq" id="WP_014040860.1">
    <property type="nucleotide sequence ID" value="NC_015948.1"/>
</dbReference>
<evidence type="ECO:0000259" key="2">
    <source>
        <dbReference type="Pfam" id="PF13439"/>
    </source>
</evidence>
<feature type="domain" description="Glycosyl transferase family 1" evidence="1">
    <location>
        <begin position="211"/>
        <end position="370"/>
    </location>
</feature>
<dbReference type="AlphaFoldDB" id="G0HW22"/>
<dbReference type="EMBL" id="CP002921">
    <property type="protein sequence ID" value="AEM57715.1"/>
    <property type="molecule type" value="Genomic_DNA"/>
</dbReference>
<feature type="domain" description="Glycosyltransferase subfamily 4-like N-terminal" evidence="2">
    <location>
        <begin position="15"/>
        <end position="198"/>
    </location>
</feature>
<dbReference type="HOGENOM" id="CLU_009583_14_3_2"/>
<dbReference type="InterPro" id="IPR001296">
    <property type="entry name" value="Glyco_trans_1"/>
</dbReference>
<dbReference type="PANTHER" id="PTHR12526:SF630">
    <property type="entry name" value="GLYCOSYLTRANSFERASE"/>
    <property type="match status" value="1"/>
</dbReference>
<dbReference type="Proteomes" id="UP000005629">
    <property type="component" value="Chromosome I"/>
</dbReference>
<dbReference type="GO" id="GO:0016757">
    <property type="term" value="F:glycosyltransferase activity"/>
    <property type="evidence" value="ECO:0007669"/>
    <property type="project" value="InterPro"/>
</dbReference>
<dbReference type="STRING" id="634497.HAH_2122"/>
<sequence length="396" mass="44572">MNILYYLGSFPKLSESFVLNEIYELENRGHNVVVFALNNPDEDIEHEEYEELDVPVRYADAPSYIDVIDLVSSKVIHPRVLQNAVFKASPKRHAVAFHRSKQCIEFVGEQNLDIDLVHGHSASLERFPGRYVASYYDVPFTVTAHAADLYDNPNRKQLEHIISKVDHVVTISEYNKNYIESEITDISPINVVHAGIRPKKFEPSSLIADMRILTVSRFVEKKGLPYAIEAVSKVIDQFPDLEYHIVGSGEMEDELSMQINNHNLNDTVKLLGNVSDERLVTEFDKASCFLLPCIVAESGDRDGIPVALMESMAMQTPPISTNVSGIPELIDHQQNGLVVEPKNTDGLAEAISSILSDSEKQHRFGEAGREKVAQKFNVEHEADKLKSVFKKAINHY</sequence>
<dbReference type="InterPro" id="IPR028098">
    <property type="entry name" value="Glyco_trans_4-like_N"/>
</dbReference>
<gene>
    <name evidence="3" type="primary">lpb1</name>
    <name evidence="3" type="ordered locus">HAH_2122</name>
</gene>
<dbReference type="GeneID" id="23803808"/>
<dbReference type="KEGG" id="hhi:HAH_2122"/>
<accession>G0HW22</accession>
<name>G0HW22_HALHT</name>
<dbReference type="OrthoDB" id="131038at2157"/>